<feature type="binding site" evidence="17">
    <location>
        <position position="962"/>
    </location>
    <ligand>
        <name>Zn(2+)</name>
        <dbReference type="ChEBI" id="CHEBI:29105"/>
        <label>1</label>
        <note>catalytic</note>
    </ligand>
</feature>
<evidence type="ECO:0000256" key="17">
    <source>
        <dbReference type="PIRSR" id="PIRSR601548-3"/>
    </source>
</evidence>
<feature type="glycosylation site" description="N-linked (GlcNAc...) asparagine" evidence="14">
    <location>
        <position position="646"/>
    </location>
</feature>
<evidence type="ECO:0000256" key="13">
    <source>
        <dbReference type="PIRSR" id="PIRSR601548-1"/>
    </source>
</evidence>
<reference evidence="24" key="2">
    <citation type="submission" date="2020-11" db="EMBL/GenBank/DDBJ databases">
        <authorList>
            <person name="McCartney M.A."/>
            <person name="Auch B."/>
            <person name="Kono T."/>
            <person name="Mallez S."/>
            <person name="Becker A."/>
            <person name="Gohl D.M."/>
            <person name="Silverstein K.A.T."/>
            <person name="Koren S."/>
            <person name="Bechman K.B."/>
            <person name="Herman A."/>
            <person name="Abrahante J.E."/>
            <person name="Garbe J."/>
        </authorList>
    </citation>
    <scope>NUCLEOTIDE SEQUENCE</scope>
    <source>
        <strain evidence="24">Duluth1</strain>
        <tissue evidence="24">Whole animal</tissue>
    </source>
</reference>
<evidence type="ECO:0000313" key="24">
    <source>
        <dbReference type="EMBL" id="KAH3692651.1"/>
    </source>
</evidence>
<keyword evidence="2 22" id="KW-0121">Carboxypeptidase</keyword>
<protein>
    <recommendedName>
        <fullName evidence="12 22">Angiotensin-converting enzyme</fullName>
        <ecNumber evidence="22">3.4.-.-</ecNumber>
    </recommendedName>
</protein>
<dbReference type="GO" id="GO:0008237">
    <property type="term" value="F:metallopeptidase activity"/>
    <property type="evidence" value="ECO:0007669"/>
    <property type="project" value="UniProtKB-KW"/>
</dbReference>
<dbReference type="Proteomes" id="UP000828390">
    <property type="component" value="Unassembled WGS sequence"/>
</dbReference>
<dbReference type="GO" id="GO:0008241">
    <property type="term" value="F:peptidyl-dipeptidase activity"/>
    <property type="evidence" value="ECO:0007669"/>
    <property type="project" value="UniProtKB-EC"/>
</dbReference>
<feature type="glycosylation site" description="N-linked (GlcNAc...) (complex) asparagine" evidence="14">
    <location>
        <position position="683"/>
    </location>
</feature>
<proteinExistence type="inferred from homology"/>
<evidence type="ECO:0000256" key="1">
    <source>
        <dbReference type="ARBA" id="ARBA00008139"/>
    </source>
</evidence>
<dbReference type="FunFam" id="1.10.1370.30:FF:000004">
    <property type="entry name" value="Angiotensin-converting enzyme"/>
    <property type="match status" value="1"/>
</dbReference>
<dbReference type="InterPro" id="IPR001548">
    <property type="entry name" value="Peptidase_M2"/>
</dbReference>
<keyword evidence="23" id="KW-0812">Transmembrane</keyword>
<feature type="glycosylation site" description="N-linked (GlcNAc...) asparagine" evidence="19">
    <location>
        <position position="1013"/>
    </location>
</feature>
<evidence type="ECO:0000256" key="5">
    <source>
        <dbReference type="ARBA" id="ARBA00022729"/>
    </source>
</evidence>
<dbReference type="GO" id="GO:0005886">
    <property type="term" value="C:plasma membrane"/>
    <property type="evidence" value="ECO:0007669"/>
    <property type="project" value="TreeGrafter"/>
</dbReference>
<evidence type="ECO:0000256" key="15">
    <source>
        <dbReference type="PIRSR" id="PIRSR601548-11"/>
    </source>
</evidence>
<comment type="caution">
    <text evidence="21">Lacks conserved residue(s) required for the propagation of feature annotation.</text>
</comment>
<evidence type="ECO:0000256" key="3">
    <source>
        <dbReference type="ARBA" id="ARBA00022670"/>
    </source>
</evidence>
<comment type="cofactor">
    <cofactor evidence="22">
        <name>Zn(2+)</name>
        <dbReference type="ChEBI" id="CHEBI:29105"/>
    </cofactor>
    <text evidence="22">Binds 2 Zn(2+) ions per subunit.</text>
</comment>
<keyword evidence="23" id="KW-1133">Transmembrane helix</keyword>
<keyword evidence="5" id="KW-0732">Signal</keyword>
<feature type="binding site" evidence="20">
    <location>
        <position position="962"/>
    </location>
    <ligand>
        <name>Zn(2+)</name>
        <dbReference type="ChEBI" id="CHEBI:29105"/>
        <label>2</label>
        <note>catalytic</note>
    </ligand>
</feature>
<dbReference type="SUPFAM" id="SSF55486">
    <property type="entry name" value="Metalloproteases ('zincins'), catalytic domain"/>
    <property type="match status" value="2"/>
</dbReference>
<evidence type="ECO:0000256" key="12">
    <source>
        <dbReference type="ARBA" id="ARBA00039858"/>
    </source>
</evidence>
<feature type="binding site" evidence="16">
    <location>
        <position position="1097"/>
    </location>
    <ligand>
        <name>chloride</name>
        <dbReference type="ChEBI" id="CHEBI:17996"/>
        <label>1</label>
    </ligand>
</feature>
<evidence type="ECO:0000256" key="4">
    <source>
        <dbReference type="ARBA" id="ARBA00022723"/>
    </source>
</evidence>
<feature type="glycosylation site" description="N-linked (GlcNAc...) asparagine" evidence="19">
    <location>
        <position position="887"/>
    </location>
</feature>
<keyword evidence="10 14" id="KW-0325">Glycoprotein</keyword>
<evidence type="ECO:0000256" key="16">
    <source>
        <dbReference type="PIRSR" id="PIRSR601548-2"/>
    </source>
</evidence>
<dbReference type="EC" id="3.4.-.-" evidence="22"/>
<evidence type="ECO:0000256" key="9">
    <source>
        <dbReference type="ARBA" id="ARBA00023157"/>
    </source>
</evidence>
<gene>
    <name evidence="24" type="ORF">DPMN_193805</name>
</gene>
<comment type="similarity">
    <text evidence="1 21 22">Belongs to the peptidase M2 family.</text>
</comment>
<keyword evidence="25" id="KW-1185">Reference proteome</keyword>
<keyword evidence="23" id="KW-0472">Membrane</keyword>
<evidence type="ECO:0000256" key="20">
    <source>
        <dbReference type="PIRSR" id="PIRSR601548-8"/>
    </source>
</evidence>
<evidence type="ECO:0000256" key="8">
    <source>
        <dbReference type="ARBA" id="ARBA00023049"/>
    </source>
</evidence>
<dbReference type="Gene3D" id="1.10.1370.30">
    <property type="match status" value="2"/>
</dbReference>
<feature type="active site" description="Proton donor 2" evidence="15">
    <location>
        <position position="1088"/>
    </location>
</feature>
<dbReference type="AlphaFoldDB" id="A0A9D3Y5I3"/>
<dbReference type="CDD" id="cd06461">
    <property type="entry name" value="M2_ACE"/>
    <property type="match status" value="2"/>
</dbReference>
<dbReference type="GO" id="GO:0046872">
    <property type="term" value="F:metal ion binding"/>
    <property type="evidence" value="ECO:0007669"/>
    <property type="project" value="UniProtKB-KW"/>
</dbReference>
<feature type="binding site" evidence="17">
    <location>
        <position position="958"/>
    </location>
    <ligand>
        <name>Zn(2+)</name>
        <dbReference type="ChEBI" id="CHEBI:29105"/>
        <label>1</label>
        <note>catalytic</note>
    </ligand>
</feature>
<name>A0A9D3Y5I3_DREPO</name>
<keyword evidence="8 22" id="KW-0482">Metalloprotease</keyword>
<comment type="caution">
    <text evidence="24">The sequence shown here is derived from an EMBL/GenBank/DDBJ whole genome shotgun (WGS) entry which is preliminary data.</text>
</comment>
<dbReference type="PROSITE" id="PS52011">
    <property type="entry name" value="PEPTIDASE_M2"/>
    <property type="match status" value="2"/>
</dbReference>
<dbReference type="GO" id="GO:0006508">
    <property type="term" value="P:proteolysis"/>
    <property type="evidence" value="ECO:0007669"/>
    <property type="project" value="UniProtKB-KW"/>
</dbReference>
<keyword evidence="6 22" id="KW-0378">Hydrolase</keyword>
<feature type="binding site" evidence="17">
    <location>
        <position position="986"/>
    </location>
    <ligand>
        <name>Zn(2+)</name>
        <dbReference type="ChEBI" id="CHEBI:29105"/>
        <label>1</label>
        <note>catalytic</note>
    </ligand>
</feature>
<sequence>MIAWFGGHHTGPDQIYTDDQTPLFVLTLNADINMYICRMGIHNIVILVVVATVVSYVSAHEDDRVREYVEGMNGYNKRAENLRYQYTIKSWAYNTNITEYNQKQMTEMSLQWSDFAKKEASEAAKFNLSAMTDARLIRQINMILDVGISGYHNSDVLRKIAELEAEMTGIYSSAKWCKTPTECLQLEPGLTAIFTNSRNYDELRDAWKGWRDVSGKMMRSKFQEFVTLMNMAIKAGGKYPDMGAYYRSWYDDAEFENDARKIFDQLAPLYDELHAYVRRKLKMHYDPKHFPSSGHIPAHLLGNMWAQQWNNIYALLEPYPGKGNQNITKAMTEQKYNVTHMYRLAEEFFVSIGLQPMPDSFWTNSMLVKPPDRDVVCHASAWDFHNGTDFRIKQCTIVTGEQLNTVHHEMGHVQYYLEYKHQPYLFRSGANPGFHEGVADIASLSFQTPEHLKEIGLIQELPNGTEGDINFLMKMALEKVAFLPFGYLIDQWRWSVYRGETTPSNYNKAWWDLRCKYQGISPPVARSEQDFDPGAKYHIPDNTPYIRYFVSFVLQFQWHQALCQVMNNTRPLHRCDIYKNKIAGDRLKMGTHSVGLLLVLVTLVSFVSATEDERVQDYLQGINGYNTRAANLSNHYSLKSWAYNTNITEYNQKQMTEMSLQWSDFAKKEALEAAKFNLSAMTNASLIRQINMILDVGISGYQDSDVLRKIAELEAEMTGIYSSAKWCKTSTECLALEPGLTAIITNSRNYDELRDAWKGWRDVSGKMMRSKYQEFVTLMNMAIKAGGKYTDMGAYYRSWYEDPKFENDVREIFNELAPLYDQLHAYVRRKLKMHYDAKYFPSSGHIPAHLFGNMWAQQWNNIYDMLEPYPGQGSQNLTKAMIEQNYNVTHMYRVAEEFFVSIGLKPMPDSFWTNSMLVKPPDRDVVCHASAWDFSNGTDFRIKQCTIVTGDQLNTVHHEMGHVQYYLEYNHQPYLFRSGANPGFHEGVADIASLSFQTPEHLKEIGLIPELPNGTEGDINFLMQMALEKVAFLPFGYLIDQWRWSVYRGETTPSNYNKAWWNLRCKYQGVSPPVARSEQDFDPGAKFHIPGNTPYIRYFVSFVLQFQWHQALCQVMNSTRPLHRCDIYKNTIAGDRLKEMLQMGSSEQWGEALFKLTRGTNAENRKLSAAPLLAYFKPLQDWLTEENQKAKENATWDKENCPSGSFVTVLNGAPTIAATGSLPMLILAFIAVSCLQFADNESK</sequence>
<keyword evidence="4 17" id="KW-0479">Metal-binding</keyword>
<evidence type="ECO:0000256" key="22">
    <source>
        <dbReference type="RuleBase" id="RU361144"/>
    </source>
</evidence>
<evidence type="ECO:0000313" key="25">
    <source>
        <dbReference type="Proteomes" id="UP000828390"/>
    </source>
</evidence>
<comment type="catalytic activity">
    <reaction evidence="11">
        <text>Release of a C-terminal dipeptide, oligopeptide-|-Xaa-Yaa, when Xaa is not Pro, and Yaa is neither Asp nor Glu. Thus, conversion of angiotensin I to angiotensin II, with increase in vasoconstrictor activity, but no action on angiotensin II.</text>
        <dbReference type="EC" id="3.4.15.1"/>
    </reaction>
</comment>
<feature type="disulfide bond" evidence="18">
    <location>
        <begin position="1113"/>
        <end position="1125"/>
    </location>
</feature>
<evidence type="ECO:0000256" key="21">
    <source>
        <dbReference type="PROSITE-ProRule" id="PRU01355"/>
    </source>
</evidence>
<evidence type="ECO:0000256" key="7">
    <source>
        <dbReference type="ARBA" id="ARBA00022833"/>
    </source>
</evidence>
<feature type="disulfide bond" evidence="18 21">
    <location>
        <begin position="927"/>
        <end position="945"/>
    </location>
</feature>
<evidence type="ECO:0000256" key="11">
    <source>
        <dbReference type="ARBA" id="ARBA00036868"/>
    </source>
</evidence>
<dbReference type="GO" id="GO:0004180">
    <property type="term" value="F:carboxypeptidase activity"/>
    <property type="evidence" value="ECO:0007669"/>
    <property type="project" value="UniProtKB-KW"/>
</dbReference>
<feature type="active site" description="Proton acceptor 1" evidence="15">
    <location>
        <position position="409"/>
    </location>
</feature>
<evidence type="ECO:0000256" key="2">
    <source>
        <dbReference type="ARBA" id="ARBA00022645"/>
    </source>
</evidence>
<dbReference type="PANTHER" id="PTHR10514:SF27">
    <property type="entry name" value="ANGIOTENSIN-CONVERTING ENZYME"/>
    <property type="match status" value="1"/>
</dbReference>
<keyword evidence="7 17" id="KW-0862">Zinc</keyword>
<feature type="active site" description="Proton acceptor 1" evidence="13">
    <location>
        <position position="959"/>
    </location>
</feature>
<feature type="active site" description="Proton acceptor 2" evidence="15">
    <location>
        <position position="959"/>
    </location>
</feature>
<dbReference type="PRINTS" id="PR00791">
    <property type="entry name" value="PEPDIPTASEA"/>
</dbReference>
<dbReference type="PANTHER" id="PTHR10514">
    <property type="entry name" value="ANGIOTENSIN-CONVERTING ENZYME"/>
    <property type="match status" value="1"/>
</dbReference>
<evidence type="ECO:0000256" key="6">
    <source>
        <dbReference type="ARBA" id="ARBA00022801"/>
    </source>
</evidence>
<feature type="binding site" evidence="16">
    <location>
        <position position="800"/>
    </location>
    <ligand>
        <name>chloride</name>
        <dbReference type="ChEBI" id="CHEBI:17996"/>
        <label>1</label>
    </ligand>
</feature>
<feature type="disulfide bond" evidence="21">
    <location>
        <begin position="377"/>
        <end position="395"/>
    </location>
</feature>
<reference evidence="24" key="1">
    <citation type="journal article" date="2019" name="bioRxiv">
        <title>The Genome of the Zebra Mussel, Dreissena polymorpha: A Resource for Invasive Species Research.</title>
        <authorList>
            <person name="McCartney M.A."/>
            <person name="Auch B."/>
            <person name="Kono T."/>
            <person name="Mallez S."/>
            <person name="Zhang Y."/>
            <person name="Obille A."/>
            <person name="Becker A."/>
            <person name="Abrahante J.E."/>
            <person name="Garbe J."/>
            <person name="Badalamenti J.P."/>
            <person name="Herman A."/>
            <person name="Mangelson H."/>
            <person name="Liachko I."/>
            <person name="Sullivan S."/>
            <person name="Sone E.D."/>
            <person name="Koren S."/>
            <person name="Silverstein K.A.T."/>
            <person name="Beckman K.B."/>
            <person name="Gohl D.M."/>
        </authorList>
    </citation>
    <scope>NUCLEOTIDE SEQUENCE</scope>
    <source>
        <strain evidence="24">Duluth1</strain>
        <tissue evidence="24">Whole animal</tissue>
    </source>
</reference>
<keyword evidence="3 22" id="KW-0645">Protease</keyword>
<keyword evidence="9 18" id="KW-1015">Disulfide bond</keyword>
<organism evidence="24 25">
    <name type="scientific">Dreissena polymorpha</name>
    <name type="common">Zebra mussel</name>
    <name type="synonym">Mytilus polymorpha</name>
    <dbReference type="NCBI Taxonomy" id="45954"/>
    <lineage>
        <taxon>Eukaryota</taxon>
        <taxon>Metazoa</taxon>
        <taxon>Spiralia</taxon>
        <taxon>Lophotrochozoa</taxon>
        <taxon>Mollusca</taxon>
        <taxon>Bivalvia</taxon>
        <taxon>Autobranchia</taxon>
        <taxon>Heteroconchia</taxon>
        <taxon>Euheterodonta</taxon>
        <taxon>Imparidentia</taxon>
        <taxon>Neoheterodontei</taxon>
        <taxon>Myida</taxon>
        <taxon>Dreissenoidea</taxon>
        <taxon>Dreissenidae</taxon>
        <taxon>Dreissena</taxon>
    </lineage>
</organism>
<feature type="transmembrane region" description="Helical" evidence="23">
    <location>
        <begin position="1216"/>
        <end position="1238"/>
    </location>
</feature>
<feature type="disulfide bond" evidence="18">
    <location>
        <begin position="727"/>
        <end position="733"/>
    </location>
</feature>
<feature type="binding site" evidence="20">
    <location>
        <position position="958"/>
    </location>
    <ligand>
        <name>Zn(2+)</name>
        <dbReference type="ChEBI" id="CHEBI:29105"/>
        <label>2</label>
        <note>catalytic</note>
    </ligand>
</feature>
<feature type="active site" description="Proton donor 1" evidence="13">
    <location>
        <position position="1088"/>
    </location>
</feature>
<evidence type="ECO:0000256" key="19">
    <source>
        <dbReference type="PIRSR" id="PIRSR601548-5"/>
    </source>
</evidence>
<feature type="active site" description="Proton donor 1" evidence="15">
    <location>
        <position position="538"/>
    </location>
</feature>
<feature type="binding site" evidence="20">
    <location>
        <position position="986"/>
    </location>
    <ligand>
        <name>Zn(2+)</name>
        <dbReference type="ChEBI" id="CHEBI:29105"/>
        <label>2</label>
        <note>catalytic</note>
    </ligand>
</feature>
<accession>A0A9D3Y5I3</accession>
<dbReference type="Pfam" id="PF01401">
    <property type="entry name" value="Peptidase_M2"/>
    <property type="match status" value="2"/>
</dbReference>
<evidence type="ECO:0000256" key="14">
    <source>
        <dbReference type="PIRSR" id="PIRSR601548-10"/>
    </source>
</evidence>
<evidence type="ECO:0000256" key="10">
    <source>
        <dbReference type="ARBA" id="ARBA00023180"/>
    </source>
</evidence>
<evidence type="ECO:0000256" key="23">
    <source>
        <dbReference type="SAM" id="Phobius"/>
    </source>
</evidence>
<evidence type="ECO:0000256" key="18">
    <source>
        <dbReference type="PIRSR" id="PIRSR601548-4"/>
    </source>
</evidence>
<dbReference type="EMBL" id="JAIWYP010000020">
    <property type="protein sequence ID" value="KAH3692651.1"/>
    <property type="molecule type" value="Genomic_DNA"/>
</dbReference>